<dbReference type="PANTHER" id="PTHR47074">
    <property type="entry name" value="BNAC02G40300D PROTEIN"/>
    <property type="match status" value="1"/>
</dbReference>
<dbReference type="GO" id="GO:0004523">
    <property type="term" value="F:RNA-DNA hybrid ribonuclease activity"/>
    <property type="evidence" value="ECO:0007669"/>
    <property type="project" value="InterPro"/>
</dbReference>
<dbReference type="InterPro" id="IPR002156">
    <property type="entry name" value="RNaseH_domain"/>
</dbReference>
<dbReference type="InterPro" id="IPR052929">
    <property type="entry name" value="RNase_H-like_EbsB-rel"/>
</dbReference>
<dbReference type="CDD" id="cd06222">
    <property type="entry name" value="RNase_H_like"/>
    <property type="match status" value="1"/>
</dbReference>
<keyword evidence="5" id="KW-1185">Reference proteome</keyword>
<dbReference type="Proteomes" id="UP000467840">
    <property type="component" value="Chromosome 13"/>
</dbReference>
<dbReference type="Pfam" id="PF13966">
    <property type="entry name" value="zf-RVT"/>
    <property type="match status" value="1"/>
</dbReference>
<evidence type="ECO:0000259" key="3">
    <source>
        <dbReference type="Pfam" id="PF13966"/>
    </source>
</evidence>
<accession>A0A6A6KTU8</accession>
<evidence type="ECO:0000313" key="5">
    <source>
        <dbReference type="Proteomes" id="UP000467840"/>
    </source>
</evidence>
<proteinExistence type="predicted"/>
<comment type="caution">
    <text evidence="4">The sequence shown here is derived from an EMBL/GenBank/DDBJ whole genome shotgun (WGS) entry which is preliminary data.</text>
</comment>
<feature type="chain" id="PRO_5025582826" description="Reverse transcriptase zinc-binding domain-containing protein" evidence="1">
    <location>
        <begin position="22"/>
        <end position="712"/>
    </location>
</feature>
<dbReference type="Pfam" id="PF13456">
    <property type="entry name" value="RVT_3"/>
    <property type="match status" value="1"/>
</dbReference>
<sequence>MKTPYILFCLWVVGHLDSSSGCEQNFLPVESNLPKAWGGWLRAVMEQLAPERNEVWIRNRDGSYLPELLEGMNGLKLGNSKLKELVKKPVLFRVVPTRNADSVSNKNAADPMDVQSDISKISIQMLNNLIASFSDYSPICLFASTAVPSFTRRRFKFENKWLFEEGIAEVVETSWRNSAHLDFLSRIKHCEEELVNWSRHLTSNFKPKLQKIKKKMEVERFNIDKCDDFSDLCKEFNILLNKEEGYWRQRSKVFWLKNGDSNTHYFHAQANTRRRINRITALLDDAGNWHSEMDEMCRVVHNILTIFFQRLNALWDVSKLYALFSVEDVQRIQAIPLSLQRTHDKRIWHYSNNGTYSVKSGYNVAVDYYLNILQHIVPRKWLRLWSLKIPLKMKLFTWKALRDVLPMKSNLISRGVLVDSNCFSCGAVEDINHVMLSCPKAKECWDILNFNLQSFSFVDFHSGLLEQNDLFALLHAVSVAWSLWQHRNCLLWRGKSYQSAHVLHLASTLRQEWNLVKSNDWQLFCVADMGGRAEGRQKPALGRIKCNFDTSIFAGENLTGFATVVRNDTGHFVLGMFGFRSGNFSPPVAEALGLRERFLWLHNQGLDHVDVKMYCLSLFTGLSSVEENFSEVGSLIQDCLTLRNSFLSLSFHCTSRLANLAAHSLARVAKYYASFQLWFDVRSLLSLVLYLDSISGFEQGVWVYGDGLLTGV</sequence>
<feature type="domain" description="RNase H type-1" evidence="2">
    <location>
        <begin position="547"/>
        <end position="667"/>
    </location>
</feature>
<evidence type="ECO:0000256" key="1">
    <source>
        <dbReference type="SAM" id="SignalP"/>
    </source>
</evidence>
<protein>
    <recommendedName>
        <fullName evidence="6">Reverse transcriptase zinc-binding domain-containing protein</fullName>
    </recommendedName>
</protein>
<reference evidence="4 5" key="1">
    <citation type="journal article" date="2020" name="Mol. Plant">
        <title>The Chromosome-Based Rubber Tree Genome Provides New Insights into Spurge Genome Evolution and Rubber Biosynthesis.</title>
        <authorList>
            <person name="Liu J."/>
            <person name="Shi C."/>
            <person name="Shi C.C."/>
            <person name="Li W."/>
            <person name="Zhang Q.J."/>
            <person name="Zhang Y."/>
            <person name="Li K."/>
            <person name="Lu H.F."/>
            <person name="Shi C."/>
            <person name="Zhu S.T."/>
            <person name="Xiao Z.Y."/>
            <person name="Nan H."/>
            <person name="Yue Y."/>
            <person name="Zhu X.G."/>
            <person name="Wu Y."/>
            <person name="Hong X.N."/>
            <person name="Fan G.Y."/>
            <person name="Tong Y."/>
            <person name="Zhang D."/>
            <person name="Mao C.L."/>
            <person name="Liu Y.L."/>
            <person name="Hao S.J."/>
            <person name="Liu W.Q."/>
            <person name="Lv M.Q."/>
            <person name="Zhang H.B."/>
            <person name="Liu Y."/>
            <person name="Hu-Tang G.R."/>
            <person name="Wang J.P."/>
            <person name="Wang J.H."/>
            <person name="Sun Y.H."/>
            <person name="Ni S.B."/>
            <person name="Chen W.B."/>
            <person name="Zhang X.C."/>
            <person name="Jiao Y.N."/>
            <person name="Eichler E.E."/>
            <person name="Li G.H."/>
            <person name="Liu X."/>
            <person name="Gao L.Z."/>
        </authorList>
    </citation>
    <scope>NUCLEOTIDE SEQUENCE [LARGE SCALE GENOMIC DNA]</scope>
    <source>
        <strain evidence="5">cv. GT1</strain>
        <tissue evidence="4">Leaf</tissue>
    </source>
</reference>
<organism evidence="4 5">
    <name type="scientific">Hevea brasiliensis</name>
    <name type="common">Para rubber tree</name>
    <name type="synonym">Siphonia brasiliensis</name>
    <dbReference type="NCBI Taxonomy" id="3981"/>
    <lineage>
        <taxon>Eukaryota</taxon>
        <taxon>Viridiplantae</taxon>
        <taxon>Streptophyta</taxon>
        <taxon>Embryophyta</taxon>
        <taxon>Tracheophyta</taxon>
        <taxon>Spermatophyta</taxon>
        <taxon>Magnoliopsida</taxon>
        <taxon>eudicotyledons</taxon>
        <taxon>Gunneridae</taxon>
        <taxon>Pentapetalae</taxon>
        <taxon>rosids</taxon>
        <taxon>fabids</taxon>
        <taxon>Malpighiales</taxon>
        <taxon>Euphorbiaceae</taxon>
        <taxon>Crotonoideae</taxon>
        <taxon>Micrandreae</taxon>
        <taxon>Hevea</taxon>
    </lineage>
</organism>
<dbReference type="GO" id="GO:0003676">
    <property type="term" value="F:nucleic acid binding"/>
    <property type="evidence" value="ECO:0007669"/>
    <property type="project" value="InterPro"/>
</dbReference>
<dbReference type="AlphaFoldDB" id="A0A6A6KTU8"/>
<gene>
    <name evidence="4" type="ORF">GH714_006944</name>
</gene>
<feature type="domain" description="Reverse transcriptase zinc-binding" evidence="3">
    <location>
        <begin position="356"/>
        <end position="445"/>
    </location>
</feature>
<dbReference type="EMBL" id="JAAGAX010000014">
    <property type="protein sequence ID" value="KAF2292067.1"/>
    <property type="molecule type" value="Genomic_DNA"/>
</dbReference>
<dbReference type="InterPro" id="IPR026960">
    <property type="entry name" value="RVT-Znf"/>
</dbReference>
<dbReference type="PANTHER" id="PTHR47074:SF48">
    <property type="entry name" value="POLYNUCLEOTIDYL TRANSFERASE, RIBONUCLEASE H-LIKE SUPERFAMILY PROTEIN"/>
    <property type="match status" value="1"/>
</dbReference>
<name>A0A6A6KTU8_HEVBR</name>
<evidence type="ECO:0000313" key="4">
    <source>
        <dbReference type="EMBL" id="KAF2292067.1"/>
    </source>
</evidence>
<keyword evidence="1" id="KW-0732">Signal</keyword>
<evidence type="ECO:0000259" key="2">
    <source>
        <dbReference type="Pfam" id="PF13456"/>
    </source>
</evidence>
<evidence type="ECO:0008006" key="6">
    <source>
        <dbReference type="Google" id="ProtNLM"/>
    </source>
</evidence>
<feature type="signal peptide" evidence="1">
    <location>
        <begin position="1"/>
        <end position="21"/>
    </location>
</feature>
<dbReference type="InterPro" id="IPR044730">
    <property type="entry name" value="RNase_H-like_dom_plant"/>
</dbReference>